<organism evidence="2 3">
    <name type="scientific">Pocillopora damicornis</name>
    <name type="common">Cauliflower coral</name>
    <name type="synonym">Millepora damicornis</name>
    <dbReference type="NCBI Taxonomy" id="46731"/>
    <lineage>
        <taxon>Eukaryota</taxon>
        <taxon>Metazoa</taxon>
        <taxon>Cnidaria</taxon>
        <taxon>Anthozoa</taxon>
        <taxon>Hexacorallia</taxon>
        <taxon>Scleractinia</taxon>
        <taxon>Astrocoeniina</taxon>
        <taxon>Pocilloporidae</taxon>
        <taxon>Pocillopora</taxon>
    </lineage>
</organism>
<dbReference type="EMBL" id="RCHS01001805">
    <property type="protein sequence ID" value="RMX51348.1"/>
    <property type="molecule type" value="Genomic_DNA"/>
</dbReference>
<evidence type="ECO:0000313" key="3">
    <source>
        <dbReference type="Proteomes" id="UP000275408"/>
    </source>
</evidence>
<reference evidence="2 3" key="1">
    <citation type="journal article" date="2018" name="Sci. Rep.">
        <title>Comparative analysis of the Pocillopora damicornis genome highlights role of immune system in coral evolution.</title>
        <authorList>
            <person name="Cunning R."/>
            <person name="Bay R.A."/>
            <person name="Gillette P."/>
            <person name="Baker A.C."/>
            <person name="Traylor-Knowles N."/>
        </authorList>
    </citation>
    <scope>NUCLEOTIDE SEQUENCE [LARGE SCALE GENOMIC DNA]</scope>
    <source>
        <strain evidence="2">RSMAS</strain>
        <tissue evidence="2">Whole animal</tissue>
    </source>
</reference>
<keyword evidence="3" id="KW-1185">Reference proteome</keyword>
<name>A0A3M6UD43_POCDA</name>
<protein>
    <submittedName>
        <fullName evidence="2">Uncharacterized protein</fullName>
    </submittedName>
</protein>
<feature type="non-terminal residue" evidence="2">
    <location>
        <position position="1"/>
    </location>
</feature>
<feature type="region of interest" description="Disordered" evidence="1">
    <location>
        <begin position="1"/>
        <end position="35"/>
    </location>
</feature>
<dbReference type="Proteomes" id="UP000275408">
    <property type="component" value="Unassembled WGS sequence"/>
</dbReference>
<sequence>GGGGGLLTSGRSSANFGGSYGTGGEGGKGFLQGGEGGRAISNDALGGFCGGRGVYRNGGGAGGGAGYSWGASGDNIADSCGGGGGSYNSGDEQRLFRKNQQINKN</sequence>
<comment type="caution">
    <text evidence="2">The sequence shown here is derived from an EMBL/GenBank/DDBJ whole genome shotgun (WGS) entry which is preliminary data.</text>
</comment>
<feature type="compositionally biased region" description="Gly residues" evidence="1">
    <location>
        <begin position="18"/>
        <end position="35"/>
    </location>
</feature>
<gene>
    <name evidence="2" type="ORF">pdam_00020059</name>
</gene>
<proteinExistence type="predicted"/>
<accession>A0A3M6UD43</accession>
<evidence type="ECO:0000256" key="1">
    <source>
        <dbReference type="SAM" id="MobiDB-lite"/>
    </source>
</evidence>
<feature type="region of interest" description="Disordered" evidence="1">
    <location>
        <begin position="81"/>
        <end position="105"/>
    </location>
</feature>
<evidence type="ECO:0000313" key="2">
    <source>
        <dbReference type="EMBL" id="RMX51348.1"/>
    </source>
</evidence>
<dbReference type="AlphaFoldDB" id="A0A3M6UD43"/>